<proteinExistence type="predicted"/>
<comment type="subcellular location">
    <subcellularLocation>
        <location evidence="1">Mitochondrion outer membrane</location>
        <topology evidence="1">Single-pass membrane protein</topology>
    </subcellularLocation>
</comment>
<feature type="region of interest" description="Disordered" evidence="6">
    <location>
        <begin position="1263"/>
        <end position="1282"/>
    </location>
</feature>
<feature type="region of interest" description="Disordered" evidence="6">
    <location>
        <begin position="594"/>
        <end position="627"/>
    </location>
</feature>
<feature type="compositionally biased region" description="Basic and acidic residues" evidence="6">
    <location>
        <begin position="1191"/>
        <end position="1201"/>
    </location>
</feature>
<dbReference type="EMBL" id="JAFCIX010000580">
    <property type="protein sequence ID" value="KAH6585554.1"/>
    <property type="molecule type" value="Genomic_DNA"/>
</dbReference>
<protein>
    <recommendedName>
        <fullName evidence="7">AAA+ ATPase domain-containing protein</fullName>
    </recommendedName>
</protein>
<evidence type="ECO:0000256" key="3">
    <source>
        <dbReference type="ARBA" id="ARBA00022787"/>
    </source>
</evidence>
<feature type="compositionally biased region" description="Polar residues" evidence="6">
    <location>
        <begin position="103"/>
        <end position="115"/>
    </location>
</feature>
<feature type="compositionally biased region" description="Polar residues" evidence="6">
    <location>
        <begin position="807"/>
        <end position="822"/>
    </location>
</feature>
<dbReference type="Gene3D" id="3.40.50.300">
    <property type="entry name" value="P-loop containing nucleotide triphosphate hydrolases"/>
    <property type="match status" value="1"/>
</dbReference>
<reference evidence="8 9" key="1">
    <citation type="submission" date="2021-02" db="EMBL/GenBank/DDBJ databases">
        <title>Variation within the Batrachochytrium salamandrivorans European outbreak.</title>
        <authorList>
            <person name="Kelly M."/>
            <person name="Pasmans F."/>
            <person name="Shea T.P."/>
            <person name="Munoz J.F."/>
            <person name="Carranza S."/>
            <person name="Cuomo C.A."/>
            <person name="Martel A."/>
        </authorList>
    </citation>
    <scope>NUCLEOTIDE SEQUENCE [LARGE SCALE GENOMIC DNA]</scope>
    <source>
        <strain evidence="8 9">AMFP18/2</strain>
    </source>
</reference>
<feature type="compositionally biased region" description="Low complexity" evidence="6">
    <location>
        <begin position="313"/>
        <end position="330"/>
    </location>
</feature>
<dbReference type="SUPFAM" id="SSF52540">
    <property type="entry name" value="P-loop containing nucleoside triphosphate hydrolases"/>
    <property type="match status" value="1"/>
</dbReference>
<evidence type="ECO:0000256" key="2">
    <source>
        <dbReference type="ARBA" id="ARBA00022741"/>
    </source>
</evidence>
<dbReference type="SMART" id="SM00382">
    <property type="entry name" value="AAA"/>
    <property type="match status" value="1"/>
</dbReference>
<dbReference type="InterPro" id="IPR056027">
    <property type="entry name" value="DUF7608"/>
</dbReference>
<dbReference type="Gene3D" id="1.10.8.60">
    <property type="match status" value="1"/>
</dbReference>
<dbReference type="PANTHER" id="PTHR45644:SF56">
    <property type="entry name" value="AAA ATPASE, PUTATIVE (AFU_ORTHOLOGUE AFUA_2G12920)-RELATED"/>
    <property type="match status" value="1"/>
</dbReference>
<gene>
    <name evidence="8" type="ORF">BASA50_001163</name>
</gene>
<dbReference type="PROSITE" id="PS00674">
    <property type="entry name" value="AAA"/>
    <property type="match status" value="1"/>
</dbReference>
<feature type="domain" description="AAA+ ATPase" evidence="7">
    <location>
        <begin position="892"/>
        <end position="1029"/>
    </location>
</feature>
<feature type="compositionally biased region" description="Polar residues" evidence="6">
    <location>
        <begin position="1117"/>
        <end position="1131"/>
    </location>
</feature>
<feature type="compositionally biased region" description="Polar residues" evidence="6">
    <location>
        <begin position="618"/>
        <end position="627"/>
    </location>
</feature>
<feature type="region of interest" description="Disordered" evidence="6">
    <location>
        <begin position="770"/>
        <end position="822"/>
    </location>
</feature>
<dbReference type="InterPro" id="IPR027417">
    <property type="entry name" value="P-loop_NTPase"/>
</dbReference>
<accession>A0ABQ8ERT2</accession>
<keyword evidence="5" id="KW-0496">Mitochondrion</keyword>
<evidence type="ECO:0000256" key="6">
    <source>
        <dbReference type="SAM" id="MobiDB-lite"/>
    </source>
</evidence>
<feature type="region of interest" description="Disordered" evidence="6">
    <location>
        <begin position="1117"/>
        <end position="1211"/>
    </location>
</feature>
<sequence length="1282" mass="139086">MLRRLDRSTAIGTFSLPHSASLLQWHARLSHPILCSTAVQVRCLRTPSSCFRHQLRSAHSKYPNSGIFAFQSTCSALVNQHSTRSLSSLSGDTTVELPKGQNAPGQPSTDQNCVGSSSSRSSFESSATLPLTEEVSAPGTPPPAPDVQALAKHYTPWHSSMSDYTALSRICLAPYHVPVSVCRTLQLLGHVHTTLEQGSKHLLLAAAHPGSTLLLSEAVHSMGLDIGADVQSLDYQTILEASRELGVRQVSWGSDECLRRFEKPELLKLSQSFTPAHYDTALFGEEADPEDEEAEFDEDEDDDDHDPPSRGDISTGSIFSHSSFSDADSARSSPSRLILKVNFVQDDAGKAPVQTAQSGLDSAGKVLLADAADDTDGPSFRLGSPALRITNVSIQPDSTENGSAGFNNSYLHGNQNGLALTHRFPLKETHYDLRLSNNQIQAFLGTMRDSIIKRFQAYSSDPAFKDRKLIIFLKDTTDILESGSVDGRKILLGIMDLTLSLRRDHKIPALFVAACSPALAHTPNVEKDAAFYSSLFEGTATLMNQDGDTVHNHIWKNGKLYETSLDCAGKEFEKLEFVPPCPMGISLEATNFKTGRTTGSEKGAPQGISPPIEPHKSSLPSNDSHTTATDEEMLQGLQHISSHVDSLQEDLRIRLRQINWRNTEMVCARRGIIVRDVDSSHVSDPSTNSLGTQTSSADLHALLVTLEVGIWPISRVEKLVNLAIGCRIEHGIRNNIPASHTSELSGMHILEALQVLQQSERVRLNRENTLNSLKDGSSAKKGHRFDHNLTYTGADSSSGKHRPEGHSSASESAPKQEQSDSAQLQEMLRAQGHRINAYEKKILSTVVNPDNIKVGFSDLVLPPTTKLLLQTLVTLPMLRPEFFAKGILSRSAINGVLLFGPPGTGKTMLAKAVAKSSGARFMNVALSNVLDKYVGEGEKNVRAVFTLARKLAPCVVFLDEVDALFAARRNDGSNSSRREIMNEFMAEWDGLTSNNNGVIVLGATNRPFDLDDAILRRMPRRILIDLPNEEARAVILKGLLVDELMDSSIDISLLAKKSALYSGSDLKSLCISAALARVKESIVRSLLQGDDKTAVSSDHVAAHLDRLDDWVKCLKPQSAQSSGPTGDNSAASVKFGASTSGRRHRSSNLPHTIGASAEPLKSSPSADSPESDLTSSSSTTSAAKVEVSSEDSSKKEGKPEPEMPGVVYDHNTEPLTSAHFDIAFTEVPPSLTDEMQTLIELRKWDGQFGDGAARRNAKKTRGWGFDFVDTGSRTTSSASGIQ</sequence>
<dbReference type="Pfam" id="PF24581">
    <property type="entry name" value="DUF7608"/>
    <property type="match status" value="1"/>
</dbReference>
<feature type="compositionally biased region" description="Polar residues" evidence="6">
    <location>
        <begin position="1271"/>
        <end position="1282"/>
    </location>
</feature>
<evidence type="ECO:0000256" key="5">
    <source>
        <dbReference type="ARBA" id="ARBA00023128"/>
    </source>
</evidence>
<dbReference type="PANTHER" id="PTHR45644">
    <property type="entry name" value="AAA ATPASE, PUTATIVE (AFU_ORTHOLOGUE AFUA_2G12920)-RELATED-RELATED"/>
    <property type="match status" value="1"/>
</dbReference>
<evidence type="ECO:0000313" key="9">
    <source>
        <dbReference type="Proteomes" id="UP001648503"/>
    </source>
</evidence>
<feature type="compositionally biased region" description="Low complexity" evidence="6">
    <location>
        <begin position="116"/>
        <end position="126"/>
    </location>
</feature>
<dbReference type="InterPro" id="IPR041569">
    <property type="entry name" value="AAA_lid_3"/>
</dbReference>
<keyword evidence="3" id="KW-0472">Membrane</keyword>
<keyword evidence="2" id="KW-0547">Nucleotide-binding</keyword>
<organism evidence="8 9">
    <name type="scientific">Batrachochytrium salamandrivorans</name>
    <dbReference type="NCBI Taxonomy" id="1357716"/>
    <lineage>
        <taxon>Eukaryota</taxon>
        <taxon>Fungi</taxon>
        <taxon>Fungi incertae sedis</taxon>
        <taxon>Chytridiomycota</taxon>
        <taxon>Chytridiomycota incertae sedis</taxon>
        <taxon>Chytridiomycetes</taxon>
        <taxon>Rhizophydiales</taxon>
        <taxon>Rhizophydiales incertae sedis</taxon>
        <taxon>Batrachochytrium</taxon>
    </lineage>
</organism>
<evidence type="ECO:0000256" key="1">
    <source>
        <dbReference type="ARBA" id="ARBA00004572"/>
    </source>
</evidence>
<feature type="region of interest" description="Disordered" evidence="6">
    <location>
        <begin position="88"/>
        <end position="147"/>
    </location>
</feature>
<dbReference type="InterPro" id="IPR003593">
    <property type="entry name" value="AAA+_ATPase"/>
</dbReference>
<feature type="region of interest" description="Disordered" evidence="6">
    <location>
        <begin position="286"/>
        <end position="330"/>
    </location>
</feature>
<dbReference type="Proteomes" id="UP001648503">
    <property type="component" value="Unassembled WGS sequence"/>
</dbReference>
<dbReference type="Pfam" id="PF00004">
    <property type="entry name" value="AAA"/>
    <property type="match status" value="1"/>
</dbReference>
<evidence type="ECO:0000313" key="8">
    <source>
        <dbReference type="EMBL" id="KAH6585554.1"/>
    </source>
</evidence>
<feature type="compositionally biased region" description="Low complexity" evidence="6">
    <location>
        <begin position="1165"/>
        <end position="1186"/>
    </location>
</feature>
<keyword evidence="3" id="KW-1000">Mitochondrion outer membrane</keyword>
<name>A0ABQ8ERT2_9FUNG</name>
<dbReference type="PRINTS" id="PR00830">
    <property type="entry name" value="ENDOLAPTASE"/>
</dbReference>
<dbReference type="Pfam" id="PF17862">
    <property type="entry name" value="AAA_lid_3"/>
    <property type="match status" value="1"/>
</dbReference>
<comment type="caution">
    <text evidence="8">The sequence shown here is derived from an EMBL/GenBank/DDBJ whole genome shotgun (WGS) entry which is preliminary data.</text>
</comment>
<dbReference type="InterPro" id="IPR003960">
    <property type="entry name" value="ATPase_AAA_CS"/>
</dbReference>
<keyword evidence="9" id="KW-1185">Reference proteome</keyword>
<dbReference type="InterPro" id="IPR051701">
    <property type="entry name" value="Mito_OM_Translocase_MSP1"/>
</dbReference>
<dbReference type="InterPro" id="IPR003959">
    <property type="entry name" value="ATPase_AAA_core"/>
</dbReference>
<evidence type="ECO:0000256" key="4">
    <source>
        <dbReference type="ARBA" id="ARBA00022840"/>
    </source>
</evidence>
<keyword evidence="4" id="KW-0067">ATP-binding</keyword>
<evidence type="ECO:0000259" key="7">
    <source>
        <dbReference type="SMART" id="SM00382"/>
    </source>
</evidence>
<feature type="compositionally biased region" description="Acidic residues" evidence="6">
    <location>
        <begin position="286"/>
        <end position="305"/>
    </location>
</feature>